<reference evidence="2" key="1">
    <citation type="journal article" date="2003" name="Nat. Biotechnol.">
        <title>The genome sequence of the entomopathogenic bacterium Photorhabdus luminescens.</title>
        <authorList>
            <person name="Duchaud E."/>
            <person name="Rusniok C."/>
            <person name="Frangeul L."/>
            <person name="Buchrieser C."/>
            <person name="Givaudan A."/>
            <person name="Taourit S."/>
            <person name="Bocs S."/>
            <person name="Boursaux-Eude C."/>
            <person name="Chandler M."/>
            <person name="Charles J.-F."/>
            <person name="Dassa E."/>
            <person name="Derose R."/>
            <person name="Derzelle S."/>
            <person name="Freyssinet G."/>
            <person name="Gaudriault S."/>
            <person name="Medigue C."/>
            <person name="Lanois A."/>
            <person name="Powell K."/>
            <person name="Siguier P."/>
            <person name="Vincent R."/>
            <person name="Wingate V."/>
            <person name="Zouine M."/>
            <person name="Glaser P."/>
            <person name="Boemare N."/>
            <person name="Danchin A."/>
            <person name="Kunst F."/>
        </authorList>
    </citation>
    <scope>NUCLEOTIDE SEQUENCE [LARGE SCALE GENOMIC DNA]</scope>
    <source>
        <strain evidence="2">DSM 15139 / CIP 105565 / TT01</strain>
    </source>
</reference>
<dbReference type="AlphaFoldDB" id="Q7MY21"/>
<dbReference type="KEGG" id="plu:plu4875"/>
<accession>Q7MY21</accession>
<organism evidence="1 2">
    <name type="scientific">Photorhabdus laumondii subsp. laumondii (strain DSM 15139 / CIP 105565 / TT01)</name>
    <name type="common">Photorhabdus luminescens subsp. laumondii</name>
    <dbReference type="NCBI Taxonomy" id="243265"/>
    <lineage>
        <taxon>Bacteria</taxon>
        <taxon>Pseudomonadati</taxon>
        <taxon>Pseudomonadota</taxon>
        <taxon>Gammaproteobacteria</taxon>
        <taxon>Enterobacterales</taxon>
        <taxon>Morganellaceae</taxon>
        <taxon>Photorhabdus</taxon>
    </lineage>
</organism>
<gene>
    <name evidence="1" type="ordered locus">plu4875</name>
</gene>
<protein>
    <submittedName>
        <fullName evidence="1">Photorhabdus luminescens subsp. laumondii TTO1 complete genome segment 17/17</fullName>
    </submittedName>
</protein>
<dbReference type="HOGENOM" id="CLU_2900267_0_0_6"/>
<evidence type="ECO:0000313" key="1">
    <source>
        <dbReference type="EMBL" id="CAE17247.1"/>
    </source>
</evidence>
<dbReference type="Proteomes" id="UP000002514">
    <property type="component" value="Chromosome"/>
</dbReference>
<evidence type="ECO:0000313" key="2">
    <source>
        <dbReference type="Proteomes" id="UP000002514"/>
    </source>
</evidence>
<dbReference type="EMBL" id="BX571875">
    <property type="protein sequence ID" value="CAE17247.1"/>
    <property type="molecule type" value="Genomic_DNA"/>
</dbReference>
<keyword evidence="2" id="KW-1185">Reference proteome</keyword>
<name>Q7MY21_PHOLL</name>
<proteinExistence type="predicted"/>
<dbReference type="STRING" id="243265.plu4875"/>
<sequence>MNPKEATQKYKIHPTFTNFFQLCTVLRGLAFAWLARVHPERPFGRPRLKDRSFCFNASFFIK</sequence>